<dbReference type="PROSITE" id="PS00063">
    <property type="entry name" value="ALDOKETO_REDUCTASE_3"/>
    <property type="match status" value="1"/>
</dbReference>
<evidence type="ECO:0000256" key="8">
    <source>
        <dbReference type="PIRSR" id="PIRSR000097-2"/>
    </source>
</evidence>
<evidence type="ECO:0000256" key="7">
    <source>
        <dbReference type="PIRSR" id="PIRSR000097-1"/>
    </source>
</evidence>
<dbReference type="PIRSF" id="PIRSF000097">
    <property type="entry name" value="AKR"/>
    <property type="match status" value="1"/>
</dbReference>
<evidence type="ECO:0000256" key="3">
    <source>
        <dbReference type="ARBA" id="ARBA00051098"/>
    </source>
</evidence>
<evidence type="ECO:0000256" key="5">
    <source>
        <dbReference type="ARBA" id="ARBA00079693"/>
    </source>
</evidence>
<feature type="active site" description="Proton donor" evidence="7">
    <location>
        <position position="50"/>
    </location>
</feature>
<dbReference type="PROSITE" id="PS51257">
    <property type="entry name" value="PROKAR_LIPOPROTEIN"/>
    <property type="match status" value="1"/>
</dbReference>
<name>A0A367XX06_9ASCO</name>
<organism evidence="11 12">
    <name type="scientific">Candida viswanathii</name>
    <dbReference type="NCBI Taxonomy" id="5486"/>
    <lineage>
        <taxon>Eukaryota</taxon>
        <taxon>Fungi</taxon>
        <taxon>Dikarya</taxon>
        <taxon>Ascomycota</taxon>
        <taxon>Saccharomycotina</taxon>
        <taxon>Pichiomycetes</taxon>
        <taxon>Debaryomycetaceae</taxon>
        <taxon>Candida/Lodderomyces clade</taxon>
        <taxon>Candida</taxon>
    </lineage>
</organism>
<dbReference type="CDD" id="cd19071">
    <property type="entry name" value="AKR_AKR1-5-like"/>
    <property type="match status" value="1"/>
</dbReference>
<comment type="catalytic activity">
    <reaction evidence="2">
        <text>(R)-pantolactone + NADP(+) = 2-dehydropantolactone + NADPH + H(+)</text>
        <dbReference type="Rhea" id="RHEA:18981"/>
        <dbReference type="ChEBI" id="CHEBI:15378"/>
        <dbReference type="ChEBI" id="CHEBI:16719"/>
        <dbReference type="ChEBI" id="CHEBI:18395"/>
        <dbReference type="ChEBI" id="CHEBI:57783"/>
        <dbReference type="ChEBI" id="CHEBI:58349"/>
        <dbReference type="EC" id="1.1.1.358"/>
    </reaction>
</comment>
<dbReference type="SUPFAM" id="SSF51430">
    <property type="entry name" value="NAD(P)-linked oxidoreductase"/>
    <property type="match status" value="1"/>
</dbReference>
<evidence type="ECO:0000313" key="12">
    <source>
        <dbReference type="Proteomes" id="UP000253472"/>
    </source>
</evidence>
<dbReference type="PANTHER" id="PTHR43827">
    <property type="entry name" value="2,5-DIKETO-D-GLUCONIC ACID REDUCTASE"/>
    <property type="match status" value="1"/>
</dbReference>
<proteinExistence type="predicted"/>
<dbReference type="PRINTS" id="PR00069">
    <property type="entry name" value="ALDKETRDTASE"/>
</dbReference>
<evidence type="ECO:0000313" key="11">
    <source>
        <dbReference type="EMBL" id="RCK57331.1"/>
    </source>
</evidence>
<gene>
    <name evidence="11" type="ORF">Cantr_06115</name>
</gene>
<dbReference type="Pfam" id="PF00248">
    <property type="entry name" value="Aldo_ket_red"/>
    <property type="match status" value="1"/>
</dbReference>
<reference evidence="11 12" key="1">
    <citation type="submission" date="2018-06" db="EMBL/GenBank/DDBJ databases">
        <title>Whole genome sequencing of Candida tropicalis (genome annotated by CSBL at Korea University).</title>
        <authorList>
            <person name="Ahn J."/>
        </authorList>
    </citation>
    <scope>NUCLEOTIDE SEQUENCE [LARGE SCALE GENOMIC DNA]</scope>
    <source>
        <strain evidence="11 12">ATCC 20962</strain>
    </source>
</reference>
<dbReference type="InterPro" id="IPR020471">
    <property type="entry name" value="AKR"/>
</dbReference>
<protein>
    <recommendedName>
        <fullName evidence="5">2-dehydropantolactone reductase</fullName>
        <ecNumber evidence="4">1.1.1.358</ecNumber>
    </recommendedName>
    <alternativeName>
        <fullName evidence="5">2-dehydropantolactone reductase</fullName>
    </alternativeName>
    <alternativeName>
        <fullName evidence="6">Ketopantoyl-lactone reductase</fullName>
    </alternativeName>
</protein>
<dbReference type="Gene3D" id="3.20.20.100">
    <property type="entry name" value="NADP-dependent oxidoreductase domain"/>
    <property type="match status" value="1"/>
</dbReference>
<dbReference type="FunFam" id="3.20.20.100:FF:000002">
    <property type="entry name" value="2,5-diketo-D-gluconic acid reductase A"/>
    <property type="match status" value="1"/>
</dbReference>
<dbReference type="InterPro" id="IPR036812">
    <property type="entry name" value="NAD(P)_OxRdtase_dom_sf"/>
</dbReference>
<feature type="domain" description="NADP-dependent oxidoreductase" evidence="10">
    <location>
        <begin position="24"/>
        <end position="271"/>
    </location>
</feature>
<comment type="caution">
    <text evidence="11">The sequence shown here is derived from an EMBL/GenBank/DDBJ whole genome shotgun (WGS) entry which is preliminary data.</text>
</comment>
<accession>A0A367XX06</accession>
<evidence type="ECO:0000256" key="1">
    <source>
        <dbReference type="ARBA" id="ARBA00023002"/>
    </source>
</evidence>
<dbReference type="GO" id="GO:0042180">
    <property type="term" value="P:ketone metabolic process"/>
    <property type="evidence" value="ECO:0007669"/>
    <property type="project" value="UniProtKB-ARBA"/>
</dbReference>
<evidence type="ECO:0000256" key="6">
    <source>
        <dbReference type="ARBA" id="ARBA00081322"/>
    </source>
</evidence>
<keyword evidence="12" id="KW-1185">Reference proteome</keyword>
<comment type="catalytic activity">
    <reaction evidence="3">
        <text>isatin + NADPH + H(+) = 3-hydroxyindolin-2-one + NADP(+)</text>
        <dbReference type="Rhea" id="RHEA:68608"/>
        <dbReference type="ChEBI" id="CHEBI:15378"/>
        <dbReference type="ChEBI" id="CHEBI:27539"/>
        <dbReference type="ChEBI" id="CHEBI:28536"/>
        <dbReference type="ChEBI" id="CHEBI:57783"/>
        <dbReference type="ChEBI" id="CHEBI:58349"/>
    </reaction>
</comment>
<evidence type="ECO:0000259" key="10">
    <source>
        <dbReference type="Pfam" id="PF00248"/>
    </source>
</evidence>
<dbReference type="InterPro" id="IPR023210">
    <property type="entry name" value="NADP_OxRdtase_dom"/>
</dbReference>
<dbReference type="EMBL" id="QLNQ01000028">
    <property type="protein sequence ID" value="RCK57331.1"/>
    <property type="molecule type" value="Genomic_DNA"/>
</dbReference>
<feature type="site" description="Lowers pKa of active site Tyr" evidence="9">
    <location>
        <position position="80"/>
    </location>
</feature>
<evidence type="ECO:0000256" key="4">
    <source>
        <dbReference type="ARBA" id="ARBA00066965"/>
    </source>
</evidence>
<evidence type="ECO:0000256" key="9">
    <source>
        <dbReference type="PIRSR" id="PIRSR000097-3"/>
    </source>
</evidence>
<dbReference type="PROSITE" id="PS00062">
    <property type="entry name" value="ALDOKETO_REDUCTASE_2"/>
    <property type="match status" value="1"/>
</dbReference>
<sequence>MSYRLIKLNSGHTIPSIGLGCYDIPRNKTSALVYEACKVGYRQFDTAVLYGNEEEVIEGISKFLKDHPQVPRSEFFYTTKLWNNQLGTTNTKQAISTMLDQIGDLKYIDLLLIHSPLPGKERRLESWKVMLDAVDKGFIKSIGVSNYGQHHVEELLNDDNIKIKPAVNQIEISPWCMRQELASWCLDKGVNVEAYAPLTHGTKLQSLATRNKDFQQIAAKYHKTPAQILIKWSLQKGYIPLPKTKTESRLKENLAVDGFELTQEEIELIDQPDAYEPTDWECTDAP</sequence>
<evidence type="ECO:0000256" key="2">
    <source>
        <dbReference type="ARBA" id="ARBA00050878"/>
    </source>
</evidence>
<dbReference type="GO" id="GO:0047011">
    <property type="term" value="F:2-dehydropantolactone reductase (A-specific) activity"/>
    <property type="evidence" value="ECO:0007669"/>
    <property type="project" value="UniProtKB-ARBA"/>
</dbReference>
<dbReference type="STRING" id="5486.A0A367XX06"/>
<feature type="binding site" evidence="8">
    <location>
        <position position="114"/>
    </location>
    <ligand>
        <name>substrate</name>
    </ligand>
</feature>
<dbReference type="InterPro" id="IPR018170">
    <property type="entry name" value="Aldo/ket_reductase_CS"/>
</dbReference>
<dbReference type="Proteomes" id="UP000253472">
    <property type="component" value="Unassembled WGS sequence"/>
</dbReference>
<dbReference type="AlphaFoldDB" id="A0A367XX06"/>
<dbReference type="EC" id="1.1.1.358" evidence="4"/>
<dbReference type="PANTHER" id="PTHR43827:SF13">
    <property type="entry name" value="ALDO_KETO REDUCTASE FAMILY PROTEIN"/>
    <property type="match status" value="1"/>
</dbReference>
<keyword evidence="1" id="KW-0560">Oxidoreductase</keyword>
<dbReference type="OrthoDB" id="416253at2759"/>